<protein>
    <submittedName>
        <fullName evidence="2">Uncharacterized protein</fullName>
    </submittedName>
</protein>
<dbReference type="Proteomes" id="UP000501690">
    <property type="component" value="Linkage Group LG10"/>
</dbReference>
<accession>A0A4D6NFE8</accession>
<gene>
    <name evidence="2" type="ORF">DEO72_LG10g2886</name>
</gene>
<evidence type="ECO:0000256" key="1">
    <source>
        <dbReference type="SAM" id="MobiDB-lite"/>
    </source>
</evidence>
<evidence type="ECO:0000313" key="2">
    <source>
        <dbReference type="EMBL" id="QCE11651.1"/>
    </source>
</evidence>
<feature type="region of interest" description="Disordered" evidence="1">
    <location>
        <begin position="14"/>
        <end position="55"/>
    </location>
</feature>
<name>A0A4D6NFE8_VIGUN</name>
<sequence length="55" mass="6123">MRDALSWVKARLAQAKDPRLSENSMDDGFCLNPPPRRGTLVLDEGPSRPSEKELA</sequence>
<organism evidence="2 3">
    <name type="scientific">Vigna unguiculata</name>
    <name type="common">Cowpea</name>
    <dbReference type="NCBI Taxonomy" id="3917"/>
    <lineage>
        <taxon>Eukaryota</taxon>
        <taxon>Viridiplantae</taxon>
        <taxon>Streptophyta</taxon>
        <taxon>Embryophyta</taxon>
        <taxon>Tracheophyta</taxon>
        <taxon>Spermatophyta</taxon>
        <taxon>Magnoliopsida</taxon>
        <taxon>eudicotyledons</taxon>
        <taxon>Gunneridae</taxon>
        <taxon>Pentapetalae</taxon>
        <taxon>rosids</taxon>
        <taxon>fabids</taxon>
        <taxon>Fabales</taxon>
        <taxon>Fabaceae</taxon>
        <taxon>Papilionoideae</taxon>
        <taxon>50 kb inversion clade</taxon>
        <taxon>NPAAA clade</taxon>
        <taxon>indigoferoid/millettioid clade</taxon>
        <taxon>Phaseoleae</taxon>
        <taxon>Vigna</taxon>
    </lineage>
</organism>
<evidence type="ECO:0000313" key="3">
    <source>
        <dbReference type="Proteomes" id="UP000501690"/>
    </source>
</evidence>
<proteinExistence type="predicted"/>
<reference evidence="2 3" key="1">
    <citation type="submission" date="2019-04" db="EMBL/GenBank/DDBJ databases">
        <title>An improved genome assembly and genetic linkage map for asparagus bean, Vigna unguiculata ssp. sesquipedialis.</title>
        <authorList>
            <person name="Xia Q."/>
            <person name="Zhang R."/>
            <person name="Dong Y."/>
        </authorList>
    </citation>
    <scope>NUCLEOTIDE SEQUENCE [LARGE SCALE GENOMIC DNA]</scope>
    <source>
        <tissue evidence="2">Leaf</tissue>
    </source>
</reference>
<dbReference type="EMBL" id="CP039354">
    <property type="protein sequence ID" value="QCE11651.1"/>
    <property type="molecule type" value="Genomic_DNA"/>
</dbReference>
<keyword evidence="3" id="KW-1185">Reference proteome</keyword>
<feature type="compositionally biased region" description="Basic and acidic residues" evidence="1">
    <location>
        <begin position="45"/>
        <end position="55"/>
    </location>
</feature>
<dbReference type="AlphaFoldDB" id="A0A4D6NFE8"/>